<name>A0A562PDD6_9BURK</name>
<keyword evidence="4" id="KW-1185">Reference proteome</keyword>
<reference evidence="1 4" key="3">
    <citation type="submission" date="2019-12" db="EMBL/GenBank/DDBJ databases">
        <title>Draft Genome Sequences of Six Type Strains of the Genus Massilia.</title>
        <authorList>
            <person name="Miess H."/>
            <person name="Frediansyah A."/>
            <person name="Goeker M."/>
            <person name="Gross H."/>
        </authorList>
    </citation>
    <scope>NUCLEOTIDE SEQUENCE [LARGE SCALE GENOMIC DNA]</scope>
    <source>
        <strain evidence="1 4">DSM 26639</strain>
    </source>
</reference>
<proteinExistence type="predicted"/>
<dbReference type="EMBL" id="VLKW01000014">
    <property type="protein sequence ID" value="TWI42441.1"/>
    <property type="molecule type" value="Genomic_DNA"/>
</dbReference>
<dbReference type="RefSeq" id="WP_145881227.1">
    <property type="nucleotide sequence ID" value="NZ_CP046904.1"/>
</dbReference>
<sequence>MADATLHYDVARLRAALDAARCDAADICGPRATTPAATDFRYVDLRDGTLQTIPAAAFGRQYGLCLHSLELTIHGYAVSRRVGFGQAREIAFSTRPPPRWRGVPPLLALRVQTGPGGSAVSIAAARGPAGISRQHLVVHLDAALQEQVLRAVGAPPPDDADDDPMSPPPRASLLARVRASLGRLFRRRSAR</sequence>
<dbReference type="Proteomes" id="UP000315112">
    <property type="component" value="Unassembled WGS sequence"/>
</dbReference>
<gene>
    <name evidence="1" type="ORF">GO485_26130</name>
    <name evidence="2" type="ORF">IP92_05417</name>
</gene>
<accession>A0A562PDD6</accession>
<evidence type="ECO:0008006" key="5">
    <source>
        <dbReference type="Google" id="ProtNLM"/>
    </source>
</evidence>
<dbReference type="EMBL" id="CP046904">
    <property type="protein sequence ID" value="QGZ42178.1"/>
    <property type="molecule type" value="Genomic_DNA"/>
</dbReference>
<evidence type="ECO:0000313" key="3">
    <source>
        <dbReference type="Proteomes" id="UP000315112"/>
    </source>
</evidence>
<evidence type="ECO:0000313" key="4">
    <source>
        <dbReference type="Proteomes" id="UP000437862"/>
    </source>
</evidence>
<evidence type="ECO:0000313" key="2">
    <source>
        <dbReference type="EMBL" id="TWI42441.1"/>
    </source>
</evidence>
<dbReference type="OrthoDB" id="9945240at2"/>
<dbReference type="AlphaFoldDB" id="A0A562PDD6"/>
<protein>
    <recommendedName>
        <fullName evidence="5">AraC family transcriptional regulator</fullName>
    </recommendedName>
</protein>
<organism evidence="2 3">
    <name type="scientific">Pseudoduganella flava</name>
    <dbReference type="NCBI Taxonomy" id="871742"/>
    <lineage>
        <taxon>Bacteria</taxon>
        <taxon>Pseudomonadati</taxon>
        <taxon>Pseudomonadota</taxon>
        <taxon>Betaproteobacteria</taxon>
        <taxon>Burkholderiales</taxon>
        <taxon>Oxalobacteraceae</taxon>
        <taxon>Telluria group</taxon>
        <taxon>Pseudoduganella</taxon>
    </lineage>
</organism>
<dbReference type="Proteomes" id="UP000437862">
    <property type="component" value="Chromosome"/>
</dbReference>
<evidence type="ECO:0000313" key="1">
    <source>
        <dbReference type="EMBL" id="QGZ42178.1"/>
    </source>
</evidence>
<reference evidence="2" key="2">
    <citation type="submission" date="2019-07" db="EMBL/GenBank/DDBJ databases">
        <authorList>
            <person name="Whitman W."/>
            <person name="Huntemann M."/>
            <person name="Clum A."/>
            <person name="Pillay M."/>
            <person name="Palaniappan K."/>
            <person name="Varghese N."/>
            <person name="Mikhailova N."/>
            <person name="Stamatis D."/>
            <person name="Reddy T."/>
            <person name="Daum C."/>
            <person name="Shapiro N."/>
            <person name="Ivanova N."/>
            <person name="Kyrpides N."/>
            <person name="Woyke T."/>
        </authorList>
    </citation>
    <scope>NUCLEOTIDE SEQUENCE</scope>
    <source>
        <strain evidence="2">CGMCC 1.10685</strain>
    </source>
</reference>
<reference evidence="2 3" key="1">
    <citation type="journal article" date="2015" name="Stand. Genomic Sci.">
        <title>Genomic Encyclopedia of Bacterial and Archaeal Type Strains, Phase III: the genomes of soil and plant-associated and newly described type strains.</title>
        <authorList>
            <person name="Whitman W.B."/>
            <person name="Woyke T."/>
            <person name="Klenk H.P."/>
            <person name="Zhou Y."/>
            <person name="Lilburn T.G."/>
            <person name="Beck B.J."/>
            <person name="De Vos P."/>
            <person name="Vandamme P."/>
            <person name="Eisen J.A."/>
            <person name="Garrity G."/>
            <person name="Hugenholtz P."/>
            <person name="Kyrpides N.C."/>
        </authorList>
    </citation>
    <scope>NUCLEOTIDE SEQUENCE [LARGE SCALE GENOMIC DNA]</scope>
    <source>
        <strain evidence="2 3">CGMCC 1.10685</strain>
    </source>
</reference>